<evidence type="ECO:0000313" key="6">
    <source>
        <dbReference type="EMBL" id="SNX98917.1"/>
    </source>
</evidence>
<evidence type="ECO:0000259" key="3">
    <source>
        <dbReference type="PROSITE" id="PS50113"/>
    </source>
</evidence>
<organism evidence="6 7">
    <name type="scientific">Geodermatophilus sabuli</name>
    <dbReference type="NCBI Taxonomy" id="1564158"/>
    <lineage>
        <taxon>Bacteria</taxon>
        <taxon>Bacillati</taxon>
        <taxon>Actinomycetota</taxon>
        <taxon>Actinomycetes</taxon>
        <taxon>Geodermatophilales</taxon>
        <taxon>Geodermatophilaceae</taxon>
        <taxon>Geodermatophilus</taxon>
    </lineage>
</organism>
<dbReference type="InterPro" id="IPR000160">
    <property type="entry name" value="GGDEF_dom"/>
</dbReference>
<dbReference type="Gene3D" id="3.20.20.450">
    <property type="entry name" value="EAL domain"/>
    <property type="match status" value="1"/>
</dbReference>
<dbReference type="Gene3D" id="3.30.450.20">
    <property type="entry name" value="PAS domain"/>
    <property type="match status" value="1"/>
</dbReference>
<dbReference type="InterPro" id="IPR000700">
    <property type="entry name" value="PAS-assoc_C"/>
</dbReference>
<keyword evidence="1" id="KW-0472">Membrane</keyword>
<dbReference type="InterPro" id="IPR035919">
    <property type="entry name" value="EAL_sf"/>
</dbReference>
<feature type="transmembrane region" description="Helical" evidence="1">
    <location>
        <begin position="145"/>
        <end position="163"/>
    </location>
</feature>
<dbReference type="SUPFAM" id="SSF55073">
    <property type="entry name" value="Nucleotide cyclase"/>
    <property type="match status" value="1"/>
</dbReference>
<evidence type="ECO:0000313" key="7">
    <source>
        <dbReference type="Proteomes" id="UP000219514"/>
    </source>
</evidence>
<dbReference type="Pfam" id="PF00990">
    <property type="entry name" value="GGDEF"/>
    <property type="match status" value="1"/>
</dbReference>
<feature type="transmembrane region" description="Helical" evidence="1">
    <location>
        <begin position="114"/>
        <end position="133"/>
    </location>
</feature>
<feature type="domain" description="PAC" evidence="3">
    <location>
        <begin position="446"/>
        <end position="497"/>
    </location>
</feature>
<protein>
    <submittedName>
        <fullName evidence="6">PAS domain S-box-containing protein/diguanylate cyclase (GGDEF) domain-containing protein</fullName>
    </submittedName>
</protein>
<evidence type="ECO:0000256" key="1">
    <source>
        <dbReference type="SAM" id="Phobius"/>
    </source>
</evidence>
<dbReference type="EMBL" id="OBDO01000013">
    <property type="protein sequence ID" value="SNX98917.1"/>
    <property type="molecule type" value="Genomic_DNA"/>
</dbReference>
<dbReference type="PROSITE" id="PS50883">
    <property type="entry name" value="EAL"/>
    <property type="match status" value="1"/>
</dbReference>
<keyword evidence="7" id="KW-1185">Reference proteome</keyword>
<feature type="transmembrane region" description="Helical" evidence="1">
    <location>
        <begin position="313"/>
        <end position="333"/>
    </location>
</feature>
<dbReference type="InterPro" id="IPR043128">
    <property type="entry name" value="Rev_trsase/Diguanyl_cyclase"/>
</dbReference>
<dbReference type="SMART" id="SM00091">
    <property type="entry name" value="PAS"/>
    <property type="match status" value="1"/>
</dbReference>
<feature type="transmembrane region" description="Helical" evidence="1">
    <location>
        <begin position="81"/>
        <end position="102"/>
    </location>
</feature>
<evidence type="ECO:0000259" key="5">
    <source>
        <dbReference type="PROSITE" id="PS50887"/>
    </source>
</evidence>
<feature type="domain" description="EAL" evidence="4">
    <location>
        <begin position="669"/>
        <end position="922"/>
    </location>
</feature>
<gene>
    <name evidence="6" type="ORF">SAMN06893097_1136</name>
</gene>
<dbReference type="AlphaFoldDB" id="A0A285EIU1"/>
<dbReference type="Pfam" id="PF08448">
    <property type="entry name" value="PAS_4"/>
    <property type="match status" value="1"/>
</dbReference>
<accession>A0A285EIU1</accession>
<dbReference type="PROSITE" id="PS50113">
    <property type="entry name" value="PAC"/>
    <property type="match status" value="1"/>
</dbReference>
<dbReference type="InterPro" id="IPR052155">
    <property type="entry name" value="Biofilm_reg_signaling"/>
</dbReference>
<dbReference type="Gene3D" id="3.30.70.270">
    <property type="match status" value="1"/>
</dbReference>
<dbReference type="PANTHER" id="PTHR44757:SF2">
    <property type="entry name" value="BIOFILM ARCHITECTURE MAINTENANCE PROTEIN MBAA"/>
    <property type="match status" value="1"/>
</dbReference>
<feature type="domain" description="PAS" evidence="2">
    <location>
        <begin position="372"/>
        <end position="442"/>
    </location>
</feature>
<feature type="transmembrane region" description="Helical" evidence="1">
    <location>
        <begin position="208"/>
        <end position="232"/>
    </location>
</feature>
<dbReference type="InterPro" id="IPR013656">
    <property type="entry name" value="PAS_4"/>
</dbReference>
<keyword evidence="1" id="KW-0812">Transmembrane</keyword>
<dbReference type="InterPro" id="IPR029787">
    <property type="entry name" value="Nucleotide_cyclase"/>
</dbReference>
<dbReference type="SUPFAM" id="SSF141868">
    <property type="entry name" value="EAL domain-like"/>
    <property type="match status" value="1"/>
</dbReference>
<sequence length="933" mass="97517">MPWGTPAQDPAPRGLAAGSCEGAERAAALTPRGEPLRDPLWCAARRAEMHRVDRLRWVLLGSAVLVAGTCAVSAATSGSGVAGDLAVAVMGVVAAVVMWCAGSSRQGGARGWRLIAVAPLLPVLGFVADVALAPGDPMQRVLLRWLPTVPGYLLVALGALTLVDRARRRRGLRSAVEVALFGTACVLVVQLLVLGPDRSWLDLRPSEALVLVAAVLVTSATVTSALVLLGVIEGHRQPMALALLAGTVLTTTGRALATSALLSDAPATTGLSRFLVAGGLALFAAAALADPGPCTGNDRPLPRSGRSTQLGQVLPHLAMVVALLGAAGTEVLTGRIDPVMVTGVLLCAVLATVHRWVTARDEQRLGARLRRSESYFRSLVASSGDAVLILDDDLRVTWASPTLGTTLGDPARPVVGRDLLQLVHPEDALPVARALHRDADGARSREPLPLRMAHADGSWRHLEASVSDIRTDAGAGAVVLHCRDTTERVERERALEQVAFTDPVTGLPNRAGCARAAEEALARAGTAGAPFTSLLLLELQGLDEVRDHAGADVLNAVLVEVGRRLRATVRAPEVVARLGGGAFAVLVEGPAHAVDQLADRCLSLIEQPVDTAAGIFDLAASVGVVELLPGATVPDLMSRAELAVRAAAGSGPGTAVRYRPALGNAAARRDRLRDDLPGAWTRGEFAVLFQPVVSLEEQRVTGIEALLRWRHPELGEVPPAEFVPVAERAGVMDELQRWALEQAARAAVTLPSPCTPLHLGVNISSSHVAARTLVGDVAAVLHATGLAPERLVLEITEATVMADGDHVGVDIEALRLMGVHVALDDFGAGRSSLADLTRLPIDVLKLDRSFVARVDRDPKSRALCESVVTIGRALGLDVVAEGVETPAQLGALRGLGCGFAQGFLLARPMRLAELTELLSDGAGVLWPGLVGSR</sequence>
<name>A0A285EIU1_9ACTN</name>
<reference evidence="6 7" key="1">
    <citation type="submission" date="2017-09" db="EMBL/GenBank/DDBJ databases">
        <authorList>
            <person name="Ehlers B."/>
            <person name="Leendertz F.H."/>
        </authorList>
    </citation>
    <scope>NUCLEOTIDE SEQUENCE [LARGE SCALE GENOMIC DNA]</scope>
    <source>
        <strain evidence="6 7">DSM 46844</strain>
    </source>
</reference>
<keyword evidence="1" id="KW-1133">Transmembrane helix</keyword>
<dbReference type="SMART" id="SM00267">
    <property type="entry name" value="GGDEF"/>
    <property type="match status" value="1"/>
</dbReference>
<feature type="transmembrane region" description="Helical" evidence="1">
    <location>
        <begin position="175"/>
        <end position="196"/>
    </location>
</feature>
<dbReference type="Proteomes" id="UP000219514">
    <property type="component" value="Unassembled WGS sequence"/>
</dbReference>
<dbReference type="CDD" id="cd00130">
    <property type="entry name" value="PAS"/>
    <property type="match status" value="1"/>
</dbReference>
<dbReference type="PROSITE" id="PS50887">
    <property type="entry name" value="GGDEF"/>
    <property type="match status" value="1"/>
</dbReference>
<evidence type="ECO:0000259" key="2">
    <source>
        <dbReference type="PROSITE" id="PS50112"/>
    </source>
</evidence>
<feature type="transmembrane region" description="Helical" evidence="1">
    <location>
        <begin position="55"/>
        <end position="75"/>
    </location>
</feature>
<dbReference type="PANTHER" id="PTHR44757">
    <property type="entry name" value="DIGUANYLATE CYCLASE DGCP"/>
    <property type="match status" value="1"/>
</dbReference>
<dbReference type="NCBIfam" id="TIGR00254">
    <property type="entry name" value="GGDEF"/>
    <property type="match status" value="1"/>
</dbReference>
<dbReference type="CDD" id="cd01948">
    <property type="entry name" value="EAL"/>
    <property type="match status" value="1"/>
</dbReference>
<feature type="domain" description="GGDEF" evidence="5">
    <location>
        <begin position="530"/>
        <end position="660"/>
    </location>
</feature>
<dbReference type="InterPro" id="IPR001633">
    <property type="entry name" value="EAL_dom"/>
</dbReference>
<feature type="transmembrane region" description="Helical" evidence="1">
    <location>
        <begin position="274"/>
        <end position="292"/>
    </location>
</feature>
<proteinExistence type="predicted"/>
<evidence type="ECO:0000259" key="4">
    <source>
        <dbReference type="PROSITE" id="PS50883"/>
    </source>
</evidence>
<feature type="transmembrane region" description="Helical" evidence="1">
    <location>
        <begin position="239"/>
        <end position="262"/>
    </location>
</feature>
<dbReference type="SMART" id="SM00052">
    <property type="entry name" value="EAL"/>
    <property type="match status" value="1"/>
</dbReference>
<dbReference type="CDD" id="cd01949">
    <property type="entry name" value="GGDEF"/>
    <property type="match status" value="1"/>
</dbReference>
<dbReference type="NCBIfam" id="TIGR00229">
    <property type="entry name" value="sensory_box"/>
    <property type="match status" value="1"/>
</dbReference>
<dbReference type="InterPro" id="IPR000014">
    <property type="entry name" value="PAS"/>
</dbReference>
<dbReference type="PROSITE" id="PS50112">
    <property type="entry name" value="PAS"/>
    <property type="match status" value="1"/>
</dbReference>
<dbReference type="InterPro" id="IPR035965">
    <property type="entry name" value="PAS-like_dom_sf"/>
</dbReference>
<dbReference type="SUPFAM" id="SSF55785">
    <property type="entry name" value="PYP-like sensor domain (PAS domain)"/>
    <property type="match status" value="1"/>
</dbReference>
<dbReference type="Pfam" id="PF00563">
    <property type="entry name" value="EAL"/>
    <property type="match status" value="1"/>
</dbReference>